<dbReference type="EMBL" id="WEKV01000010">
    <property type="protein sequence ID" value="KAB7785311.1"/>
    <property type="molecule type" value="Genomic_DNA"/>
</dbReference>
<protein>
    <submittedName>
        <fullName evidence="2">Uncharacterized protein</fullName>
    </submittedName>
</protein>
<dbReference type="AlphaFoldDB" id="A0A833J8L2"/>
<organism evidence="2 3">
    <name type="scientific">Methylorubrum populi</name>
    <dbReference type="NCBI Taxonomy" id="223967"/>
    <lineage>
        <taxon>Bacteria</taxon>
        <taxon>Pseudomonadati</taxon>
        <taxon>Pseudomonadota</taxon>
        <taxon>Alphaproteobacteria</taxon>
        <taxon>Hyphomicrobiales</taxon>
        <taxon>Methylobacteriaceae</taxon>
        <taxon>Methylorubrum</taxon>
    </lineage>
</organism>
<feature type="region of interest" description="Disordered" evidence="1">
    <location>
        <begin position="1"/>
        <end position="28"/>
    </location>
</feature>
<evidence type="ECO:0000313" key="3">
    <source>
        <dbReference type="Proteomes" id="UP000469949"/>
    </source>
</evidence>
<feature type="compositionally biased region" description="Pro residues" evidence="1">
    <location>
        <begin position="1"/>
        <end position="12"/>
    </location>
</feature>
<sequence>MRPHEPPPPPSIVIPQDGRRLGPAPRHGTKCCYDQRSLRAARVLKSLSNTAHCRGGESRLLGRNPVLVRLE</sequence>
<reference evidence="2 3" key="1">
    <citation type="submission" date="2019-10" db="EMBL/GenBank/DDBJ databases">
        <title>Draft Genome Sequence of the Caffeine Degrading Methylotroph Methylorubrum populi PINKEL.</title>
        <authorList>
            <person name="Dawson S.C."/>
            <person name="Zhang X."/>
            <person name="Wright M.E."/>
            <person name="Sharma G."/>
            <person name="Langner J.T."/>
            <person name="Ditty J.L."/>
            <person name="Subuyuj G.A."/>
        </authorList>
    </citation>
    <scope>NUCLEOTIDE SEQUENCE [LARGE SCALE GENOMIC DNA]</scope>
    <source>
        <strain evidence="2 3">Pinkel</strain>
    </source>
</reference>
<comment type="caution">
    <text evidence="2">The sequence shown here is derived from an EMBL/GenBank/DDBJ whole genome shotgun (WGS) entry which is preliminary data.</text>
</comment>
<accession>A0A833J8L2</accession>
<name>A0A833J8L2_9HYPH</name>
<evidence type="ECO:0000256" key="1">
    <source>
        <dbReference type="SAM" id="MobiDB-lite"/>
    </source>
</evidence>
<dbReference type="Proteomes" id="UP000469949">
    <property type="component" value="Unassembled WGS sequence"/>
</dbReference>
<gene>
    <name evidence="2" type="ORF">F8B43_3344</name>
</gene>
<proteinExistence type="predicted"/>
<evidence type="ECO:0000313" key="2">
    <source>
        <dbReference type="EMBL" id="KAB7785311.1"/>
    </source>
</evidence>